<dbReference type="PROSITE" id="PS50113">
    <property type="entry name" value="PAC"/>
    <property type="match status" value="1"/>
</dbReference>
<dbReference type="InterPro" id="IPR013655">
    <property type="entry name" value="PAS_fold_3"/>
</dbReference>
<sequence>MENFGSRTLLELGLELAKSSLMSHDFAIQSVIRQAAKRLRADRSYLFLIDQATETLSNTHEWCRPGVPPQRERVQSLSLAHFPWLREELYRQNVIHIQDVDDLDESAMAEKAEFKSQRIRSMIMVPLRAQGGVIGFFGFDSVGDLFHLPPILSAELSQLGVLMSAAVHRYLCHQQSVKLQRSIDSFSTQFPGIVFQFRLYPDGRMRFPYVSSAVASMFGRDPEKLGRDGRPLLNHAVEEDRSRLFSQIQRSAKTLSAFTENVRAMTLDGSEIWIEVRAVPQRLADESILWHGYFHDFTEKKKSSLVIEQQNRRNQAVLDNIADGVITADSQGRIQTFNLAAESIFGYPAHQVIGKDVGMLMPVRVRSRQLALLSELQGKEPSSGRREMVGVTWQGREFPAEVKLSRVLDEDGERFIGIFSDISERKSSEREIERLAFYDSLTGLPNRRLLRDRLSQALASSSRYRTHGALVFIDLDNFKTINDSAGHVQGDNLLRQVAERLTDTVREWDTVARLGGDEFVLILKGFAEDPQRAAAQARKVCEKVRSALIEPYRLGDSFYSGTPSCGVTLFFDHEVSLEELLQQADMAMFRAKDDGKNRVRFFDAAMQDAVNSRMSLESDLREAVRTEQFTLHYQLQYDQNSMPYGAEALLRWHSDARGYVSPAEFIPAAEELGLIEPIGEWVLKTACKQLVSWERRGKPFSDLTLSVNVSAKQFHQPDFLDTVISTIRESGVRASRLKLELTESALAFDLQTVEDTLQSLRNVGVKVSLDDFGTGYSSLGYLKRLPLDELKIDQGFVRDILDNGNDAAIAKMIISLAGAMKLAVIAEGVETPGQRDLLATMGCSRYQGYLFARPLPGDHLVRHLMAEC</sequence>
<dbReference type="SUPFAM" id="SSF55781">
    <property type="entry name" value="GAF domain-like"/>
    <property type="match status" value="1"/>
</dbReference>
<dbReference type="SMART" id="SM00267">
    <property type="entry name" value="GGDEF"/>
    <property type="match status" value="1"/>
</dbReference>
<dbReference type="InterPro" id="IPR052155">
    <property type="entry name" value="Biofilm_reg_signaling"/>
</dbReference>
<gene>
    <name evidence="6" type="ORF">D777_03270</name>
</gene>
<evidence type="ECO:0000256" key="1">
    <source>
        <dbReference type="ARBA" id="ARBA00001946"/>
    </source>
</evidence>
<dbReference type="SMART" id="SM00052">
    <property type="entry name" value="EAL"/>
    <property type="match status" value="1"/>
</dbReference>
<dbReference type="SUPFAM" id="SSF141868">
    <property type="entry name" value="EAL domain-like"/>
    <property type="match status" value="1"/>
</dbReference>
<dbReference type="InterPro" id="IPR003018">
    <property type="entry name" value="GAF"/>
</dbReference>
<dbReference type="PROSITE" id="PS50883">
    <property type="entry name" value="EAL"/>
    <property type="match status" value="1"/>
</dbReference>
<dbReference type="RefSeq" id="WP_051669139.1">
    <property type="nucleotide sequence ID" value="NZ_ANIE01000009.1"/>
</dbReference>
<dbReference type="InterPro" id="IPR000700">
    <property type="entry name" value="PAS-assoc_C"/>
</dbReference>
<feature type="domain" description="EAL" evidence="4">
    <location>
        <begin position="613"/>
        <end position="868"/>
    </location>
</feature>
<dbReference type="SMART" id="SM00091">
    <property type="entry name" value="PAS"/>
    <property type="match status" value="2"/>
</dbReference>
<dbReference type="InterPro" id="IPR035965">
    <property type="entry name" value="PAS-like_dom_sf"/>
</dbReference>
<dbReference type="Proteomes" id="UP000035057">
    <property type="component" value="Unassembled WGS sequence"/>
</dbReference>
<dbReference type="OrthoDB" id="9812358at2"/>
<dbReference type="InterPro" id="IPR029787">
    <property type="entry name" value="Nucleotide_cyclase"/>
</dbReference>
<dbReference type="Gene3D" id="3.30.70.270">
    <property type="match status" value="1"/>
</dbReference>
<feature type="domain" description="PAS" evidence="2">
    <location>
        <begin position="310"/>
        <end position="362"/>
    </location>
</feature>
<dbReference type="PROSITE" id="PS50887">
    <property type="entry name" value="GGDEF"/>
    <property type="match status" value="1"/>
</dbReference>
<dbReference type="STRING" id="1137280.D777_03270"/>
<dbReference type="Pfam" id="PF01590">
    <property type="entry name" value="GAF"/>
    <property type="match status" value="1"/>
</dbReference>
<dbReference type="GO" id="GO:0003824">
    <property type="term" value="F:catalytic activity"/>
    <property type="evidence" value="ECO:0007669"/>
    <property type="project" value="UniProtKB-ARBA"/>
</dbReference>
<dbReference type="InterPro" id="IPR001633">
    <property type="entry name" value="EAL_dom"/>
</dbReference>
<dbReference type="PANTHER" id="PTHR44757">
    <property type="entry name" value="DIGUANYLATE CYCLASE DGCP"/>
    <property type="match status" value="1"/>
</dbReference>
<feature type="domain" description="GGDEF" evidence="5">
    <location>
        <begin position="466"/>
        <end position="604"/>
    </location>
</feature>
<dbReference type="GO" id="GO:0006355">
    <property type="term" value="P:regulation of DNA-templated transcription"/>
    <property type="evidence" value="ECO:0007669"/>
    <property type="project" value="InterPro"/>
</dbReference>
<dbReference type="PATRIC" id="fig|1137280.3.peg.3086"/>
<dbReference type="CDD" id="cd01948">
    <property type="entry name" value="EAL"/>
    <property type="match status" value="1"/>
</dbReference>
<dbReference type="Gene3D" id="3.30.450.20">
    <property type="entry name" value="PAS domain"/>
    <property type="match status" value="2"/>
</dbReference>
<evidence type="ECO:0000259" key="4">
    <source>
        <dbReference type="PROSITE" id="PS50883"/>
    </source>
</evidence>
<dbReference type="InterPro" id="IPR035919">
    <property type="entry name" value="EAL_sf"/>
</dbReference>
<dbReference type="PANTHER" id="PTHR44757:SF2">
    <property type="entry name" value="BIOFILM ARCHITECTURE MAINTENANCE PROTEIN MBAA"/>
    <property type="match status" value="1"/>
</dbReference>
<feature type="domain" description="PAC" evidence="3">
    <location>
        <begin position="384"/>
        <end position="434"/>
    </location>
</feature>
<dbReference type="InterPro" id="IPR043128">
    <property type="entry name" value="Rev_trsase/Diguanyl_cyclase"/>
</dbReference>
<dbReference type="InterPro" id="IPR029016">
    <property type="entry name" value="GAF-like_dom_sf"/>
</dbReference>
<dbReference type="Pfam" id="PF00990">
    <property type="entry name" value="GGDEF"/>
    <property type="match status" value="1"/>
</dbReference>
<dbReference type="InterPro" id="IPR000014">
    <property type="entry name" value="PAS"/>
</dbReference>
<dbReference type="CDD" id="cd01949">
    <property type="entry name" value="GGDEF"/>
    <property type="match status" value="1"/>
</dbReference>
<evidence type="ECO:0000259" key="2">
    <source>
        <dbReference type="PROSITE" id="PS50112"/>
    </source>
</evidence>
<dbReference type="Gene3D" id="3.30.450.40">
    <property type="match status" value="1"/>
</dbReference>
<dbReference type="Pfam" id="PF00989">
    <property type="entry name" value="PAS"/>
    <property type="match status" value="1"/>
</dbReference>
<dbReference type="AlphaFoldDB" id="A0A072MXH7"/>
<dbReference type="InterPro" id="IPR001610">
    <property type="entry name" value="PAC"/>
</dbReference>
<comment type="caution">
    <text evidence="6">The sequence shown here is derived from an EMBL/GenBank/DDBJ whole genome shotgun (WGS) entry which is preliminary data.</text>
</comment>
<evidence type="ECO:0000313" key="6">
    <source>
        <dbReference type="EMBL" id="KEF30094.1"/>
    </source>
</evidence>
<comment type="cofactor">
    <cofactor evidence="1">
        <name>Mg(2+)</name>
        <dbReference type="ChEBI" id="CHEBI:18420"/>
    </cofactor>
</comment>
<dbReference type="CDD" id="cd00130">
    <property type="entry name" value="PAS"/>
    <property type="match status" value="2"/>
</dbReference>
<accession>A0A072MXH7</accession>
<evidence type="ECO:0000259" key="5">
    <source>
        <dbReference type="PROSITE" id="PS50887"/>
    </source>
</evidence>
<dbReference type="InterPro" id="IPR000160">
    <property type="entry name" value="GGDEF_dom"/>
</dbReference>
<dbReference type="PROSITE" id="PS50112">
    <property type="entry name" value="PAS"/>
    <property type="match status" value="1"/>
</dbReference>
<evidence type="ECO:0000313" key="7">
    <source>
        <dbReference type="Proteomes" id="UP000035057"/>
    </source>
</evidence>
<keyword evidence="7" id="KW-1185">Reference proteome</keyword>
<dbReference type="InterPro" id="IPR013767">
    <property type="entry name" value="PAS_fold"/>
</dbReference>
<dbReference type="FunFam" id="3.30.70.270:FF:000001">
    <property type="entry name" value="Diguanylate cyclase domain protein"/>
    <property type="match status" value="1"/>
</dbReference>
<dbReference type="SUPFAM" id="SSF55785">
    <property type="entry name" value="PYP-like sensor domain (PAS domain)"/>
    <property type="match status" value="2"/>
</dbReference>
<protein>
    <submittedName>
        <fullName evidence="6">Diguanylate cyclase</fullName>
    </submittedName>
</protein>
<dbReference type="SMART" id="SM00086">
    <property type="entry name" value="PAC"/>
    <property type="match status" value="2"/>
</dbReference>
<dbReference type="Pfam" id="PF00563">
    <property type="entry name" value="EAL"/>
    <property type="match status" value="1"/>
</dbReference>
<dbReference type="NCBIfam" id="TIGR00229">
    <property type="entry name" value="sensory_box"/>
    <property type="match status" value="2"/>
</dbReference>
<dbReference type="SUPFAM" id="SSF55073">
    <property type="entry name" value="Nucleotide cyclase"/>
    <property type="match status" value="1"/>
</dbReference>
<reference evidence="6 7" key="1">
    <citation type="submission" date="2012-12" db="EMBL/GenBank/DDBJ databases">
        <title>Genome assembly of Marinobacter sp. AK21.</title>
        <authorList>
            <person name="Khatri I."/>
            <person name="Kumar R."/>
            <person name="Vaidya B."/>
            <person name="Subramanian S."/>
            <person name="Pinnaka A."/>
        </authorList>
    </citation>
    <scope>NUCLEOTIDE SEQUENCE [LARGE SCALE GENOMIC DNA]</scope>
    <source>
        <strain evidence="6 7">AK21</strain>
    </source>
</reference>
<organism evidence="6 7">
    <name type="scientific">Marinobacter nitratireducens</name>
    <dbReference type="NCBI Taxonomy" id="1137280"/>
    <lineage>
        <taxon>Bacteria</taxon>
        <taxon>Pseudomonadati</taxon>
        <taxon>Pseudomonadota</taxon>
        <taxon>Gammaproteobacteria</taxon>
        <taxon>Pseudomonadales</taxon>
        <taxon>Marinobacteraceae</taxon>
        <taxon>Marinobacter</taxon>
    </lineage>
</organism>
<dbReference type="NCBIfam" id="TIGR00254">
    <property type="entry name" value="GGDEF"/>
    <property type="match status" value="1"/>
</dbReference>
<dbReference type="EMBL" id="ANIE01000009">
    <property type="protein sequence ID" value="KEF30094.1"/>
    <property type="molecule type" value="Genomic_DNA"/>
</dbReference>
<dbReference type="Gene3D" id="3.20.20.450">
    <property type="entry name" value="EAL domain"/>
    <property type="match status" value="1"/>
</dbReference>
<dbReference type="Pfam" id="PF08447">
    <property type="entry name" value="PAS_3"/>
    <property type="match status" value="1"/>
</dbReference>
<proteinExistence type="predicted"/>
<evidence type="ECO:0000259" key="3">
    <source>
        <dbReference type="PROSITE" id="PS50113"/>
    </source>
</evidence>
<name>A0A072MXH7_9GAMM</name>